<dbReference type="EMBL" id="JAPZBT010000003">
    <property type="protein sequence ID" value="KAJ5365283.1"/>
    <property type="molecule type" value="Genomic_DNA"/>
</dbReference>
<proteinExistence type="predicted"/>
<organism evidence="1 2">
    <name type="scientific">Penicillium concentricum</name>
    <dbReference type="NCBI Taxonomy" id="293559"/>
    <lineage>
        <taxon>Eukaryota</taxon>
        <taxon>Fungi</taxon>
        <taxon>Dikarya</taxon>
        <taxon>Ascomycota</taxon>
        <taxon>Pezizomycotina</taxon>
        <taxon>Eurotiomycetes</taxon>
        <taxon>Eurotiomycetidae</taxon>
        <taxon>Eurotiales</taxon>
        <taxon>Aspergillaceae</taxon>
        <taxon>Penicillium</taxon>
    </lineage>
</organism>
<reference evidence="1" key="1">
    <citation type="submission" date="2022-12" db="EMBL/GenBank/DDBJ databases">
        <authorList>
            <person name="Petersen C."/>
        </authorList>
    </citation>
    <scope>NUCLEOTIDE SEQUENCE</scope>
    <source>
        <strain evidence="1">IBT 3081</strain>
    </source>
</reference>
<dbReference type="SUPFAM" id="SSF56112">
    <property type="entry name" value="Protein kinase-like (PK-like)"/>
    <property type="match status" value="1"/>
</dbReference>
<protein>
    <recommendedName>
        <fullName evidence="3">Aminoglycoside phosphotransferase domain-containing protein</fullName>
    </recommendedName>
</protein>
<dbReference type="GeneID" id="81465082"/>
<evidence type="ECO:0000313" key="1">
    <source>
        <dbReference type="EMBL" id="KAJ5365283.1"/>
    </source>
</evidence>
<evidence type="ECO:0008006" key="3">
    <source>
        <dbReference type="Google" id="ProtNLM"/>
    </source>
</evidence>
<evidence type="ECO:0000313" key="2">
    <source>
        <dbReference type="Proteomes" id="UP001147752"/>
    </source>
</evidence>
<dbReference type="RefSeq" id="XP_056576750.1">
    <property type="nucleotide sequence ID" value="XM_056725899.1"/>
</dbReference>
<dbReference type="Proteomes" id="UP001147752">
    <property type="component" value="Unassembled WGS sequence"/>
</dbReference>
<name>A0A9W9RRV8_9EURO</name>
<accession>A0A9W9RRV8</accession>
<keyword evidence="2" id="KW-1185">Reference proteome</keyword>
<gene>
    <name evidence="1" type="ORF">N7517_008169</name>
</gene>
<comment type="caution">
    <text evidence="1">The sequence shown here is derived from an EMBL/GenBank/DDBJ whole genome shotgun (WGS) entry which is preliminary data.</text>
</comment>
<dbReference type="OrthoDB" id="4524125at2759"/>
<dbReference type="AlphaFoldDB" id="A0A9W9RRV8"/>
<dbReference type="InterPro" id="IPR011009">
    <property type="entry name" value="Kinase-like_dom_sf"/>
</dbReference>
<sequence>MLSIVYPKCSKEYFSAISDLLRRYGVGNVVECDSLSVPSIPTGYEEVILVNSAHQFSNSAIRRVTFRTARLPKAFVVWDSPLQQQVFIIRVPLATFAEQQSIHQQISPTINALVQQKTLVSFTMHEFCSNSATSVGGSFSDSGVHQYFAKVAKGRGAQKLLDEIQMYQSLPADLKDYYPQLLFQSEQMETVSMGTHFQDFPNMRDLFLNGDLSAAEVAQILSEVLDYEYNRAFLEHKQPTPPNYLRDYHFHRVWRRLMMSVEIDPIFSQLLSAHSLEINGQRMANIPAMLRSIEDSDEALQRLDPGGVSPFIHADLHLGNIICDVKTNRFWLVDPRGYPVCDIYYDLGKLTQSTYSCYDLLHEGRHEVRYEVNGDVATINYHFLTPILQEQYADLDERLKPIINQLLDANIEGPDVDLRIRFNEAMHYCSLMPFHIHPEAQPSLAVPIFARGAKLLADVVGLLGISMDECAGRQAGGMERLAEMGHARWCFDS</sequence>
<reference evidence="1" key="2">
    <citation type="journal article" date="2023" name="IMA Fungus">
        <title>Comparative genomic study of the Penicillium genus elucidates a diverse pangenome and 15 lateral gene transfer events.</title>
        <authorList>
            <person name="Petersen C."/>
            <person name="Sorensen T."/>
            <person name="Nielsen M.R."/>
            <person name="Sondergaard T.E."/>
            <person name="Sorensen J.L."/>
            <person name="Fitzpatrick D.A."/>
            <person name="Frisvad J.C."/>
            <person name="Nielsen K.L."/>
        </authorList>
    </citation>
    <scope>NUCLEOTIDE SEQUENCE</scope>
    <source>
        <strain evidence="1">IBT 3081</strain>
    </source>
</reference>